<organism evidence="2">
    <name type="scientific">marine metagenome</name>
    <dbReference type="NCBI Taxonomy" id="408172"/>
    <lineage>
        <taxon>unclassified sequences</taxon>
        <taxon>metagenomes</taxon>
        <taxon>ecological metagenomes</taxon>
    </lineage>
</organism>
<name>A0A382NFL9_9ZZZZ</name>
<proteinExistence type="predicted"/>
<gene>
    <name evidence="2" type="ORF">METZ01_LOCUS312887</name>
</gene>
<evidence type="ECO:0000256" key="1">
    <source>
        <dbReference type="SAM" id="MobiDB-lite"/>
    </source>
</evidence>
<feature type="compositionally biased region" description="Basic and acidic residues" evidence="1">
    <location>
        <begin position="149"/>
        <end position="167"/>
    </location>
</feature>
<feature type="region of interest" description="Disordered" evidence="1">
    <location>
        <begin position="1"/>
        <end position="333"/>
    </location>
</feature>
<dbReference type="EMBL" id="UINC01100176">
    <property type="protein sequence ID" value="SVC60033.1"/>
    <property type="molecule type" value="Genomic_DNA"/>
</dbReference>
<feature type="non-terminal residue" evidence="2">
    <location>
        <position position="1"/>
    </location>
</feature>
<reference evidence="2" key="1">
    <citation type="submission" date="2018-05" db="EMBL/GenBank/DDBJ databases">
        <authorList>
            <person name="Lanie J.A."/>
            <person name="Ng W.-L."/>
            <person name="Kazmierczak K.M."/>
            <person name="Andrzejewski T.M."/>
            <person name="Davidsen T.M."/>
            <person name="Wayne K.J."/>
            <person name="Tettelin H."/>
            <person name="Glass J.I."/>
            <person name="Rusch D."/>
            <person name="Podicherti R."/>
            <person name="Tsui H.-C.T."/>
            <person name="Winkler M.E."/>
        </authorList>
    </citation>
    <scope>NUCLEOTIDE SEQUENCE</scope>
</reference>
<dbReference type="AlphaFoldDB" id="A0A382NFL9"/>
<accession>A0A382NFL9</accession>
<protein>
    <submittedName>
        <fullName evidence="2">Uncharacterized protein</fullName>
    </submittedName>
</protein>
<feature type="compositionally biased region" description="Low complexity" evidence="1">
    <location>
        <begin position="1"/>
        <end position="12"/>
    </location>
</feature>
<feature type="compositionally biased region" description="Basic and acidic residues" evidence="1">
    <location>
        <begin position="296"/>
        <end position="305"/>
    </location>
</feature>
<feature type="compositionally biased region" description="Basic residues" evidence="1">
    <location>
        <begin position="306"/>
        <end position="317"/>
    </location>
</feature>
<evidence type="ECO:0000313" key="2">
    <source>
        <dbReference type="EMBL" id="SVC60033.1"/>
    </source>
</evidence>
<sequence length="333" mass="35629">PVRPGGRTAVGPRPVPGPPGGRGAVRRIRDGVAGGPLRPATLDDQPLPGVHRQPPGPRVRRDPSRSPASGPRPGVHGRRPEVRDERLTAAEGHEPRHLDPRIRGGRRPGGRQPVPQAQPPQGTTCGDAATGPGGTGPAPRRHRPALPDLRPHRDRDRGALRGDRRPTPGEPQPGAAHAEDHRATRRVGRQAPAGRTQDRLVGADHQAPPVPGPRTRGTDPRTLHARLRVPLRGGRPDPQVQLQPPPLAARTPPGRPRGHAVPLAPPLLRSPARRSGRPPQVGAVPARAQFDPYDDGPVRVRDARTRRPARRTPRRGPQRSPCAPGAPQGDQRL</sequence>
<feature type="non-terminal residue" evidence="2">
    <location>
        <position position="333"/>
    </location>
</feature>
<feature type="compositionally biased region" description="Low complexity" evidence="1">
    <location>
        <begin position="110"/>
        <end position="130"/>
    </location>
</feature>
<feature type="compositionally biased region" description="Basic and acidic residues" evidence="1">
    <location>
        <begin position="78"/>
        <end position="102"/>
    </location>
</feature>